<feature type="transmembrane region" description="Helical" evidence="1">
    <location>
        <begin position="80"/>
        <end position="100"/>
    </location>
</feature>
<keyword evidence="1" id="KW-0812">Transmembrane</keyword>
<keyword evidence="3" id="KW-1185">Reference proteome</keyword>
<feature type="transmembrane region" description="Helical" evidence="1">
    <location>
        <begin position="55"/>
        <end position="74"/>
    </location>
</feature>
<comment type="caution">
    <text evidence="2">The sequence shown here is derived from an EMBL/GenBank/DDBJ whole genome shotgun (WGS) entry which is preliminary data.</text>
</comment>
<organism evidence="2 3">
    <name type="scientific">Acanthosepion pharaonis</name>
    <name type="common">Pharaoh cuttlefish</name>
    <name type="synonym">Sepia pharaonis</name>
    <dbReference type="NCBI Taxonomy" id="158019"/>
    <lineage>
        <taxon>Eukaryota</taxon>
        <taxon>Metazoa</taxon>
        <taxon>Spiralia</taxon>
        <taxon>Lophotrochozoa</taxon>
        <taxon>Mollusca</taxon>
        <taxon>Cephalopoda</taxon>
        <taxon>Coleoidea</taxon>
        <taxon>Decapodiformes</taxon>
        <taxon>Sepiida</taxon>
        <taxon>Sepiina</taxon>
        <taxon>Sepiidae</taxon>
        <taxon>Acanthosepion</taxon>
    </lineage>
</organism>
<keyword evidence="1" id="KW-0472">Membrane</keyword>
<evidence type="ECO:0000313" key="2">
    <source>
        <dbReference type="EMBL" id="CAE1273973.1"/>
    </source>
</evidence>
<keyword evidence="1" id="KW-1133">Transmembrane helix</keyword>
<proteinExistence type="predicted"/>
<evidence type="ECO:0000256" key="1">
    <source>
        <dbReference type="SAM" id="Phobius"/>
    </source>
</evidence>
<dbReference type="Proteomes" id="UP000597762">
    <property type="component" value="Unassembled WGS sequence"/>
</dbReference>
<dbReference type="AlphaFoldDB" id="A0A812CM54"/>
<feature type="transmembrane region" description="Helical" evidence="1">
    <location>
        <begin position="120"/>
        <end position="141"/>
    </location>
</feature>
<dbReference type="GO" id="GO:0003883">
    <property type="term" value="F:CTP synthase activity"/>
    <property type="evidence" value="ECO:0007669"/>
    <property type="project" value="UniProtKB-EC"/>
</dbReference>
<feature type="transmembrane region" description="Helical" evidence="1">
    <location>
        <begin position="27"/>
        <end position="48"/>
    </location>
</feature>
<dbReference type="EMBL" id="CAHIKZ030001757">
    <property type="protein sequence ID" value="CAE1273973.1"/>
    <property type="molecule type" value="Genomic_DNA"/>
</dbReference>
<dbReference type="EC" id="6.3.4.2" evidence="2"/>
<reference evidence="2" key="1">
    <citation type="submission" date="2021-01" db="EMBL/GenBank/DDBJ databases">
        <authorList>
            <person name="Li R."/>
            <person name="Bekaert M."/>
        </authorList>
    </citation>
    <scope>NUCLEOTIDE SEQUENCE</scope>
    <source>
        <strain evidence="2">Farmed</strain>
    </source>
</reference>
<protein>
    <submittedName>
        <fullName evidence="2">PyrG</fullName>
        <ecNumber evidence="2">6.3.4.2</ecNumber>
    </submittedName>
</protein>
<evidence type="ECO:0000313" key="3">
    <source>
        <dbReference type="Proteomes" id="UP000597762"/>
    </source>
</evidence>
<sequence>MFFHPFLLACLINIIKGRIVSSLLLHIYVLYLLNFLPSCLALFVRSFVPCFLPSFFTYLFIFFIFLHPYLSFSLFGILRISYFLTIFLSFPTLHPCLCIIFSPPSFKNFLSRPVKPSPPFLTLFVANPLSSFLCSHLSFLLNSSIPSLTKLNFLCSVSNQIHLPRNTNSNAKEFAS</sequence>
<gene>
    <name evidence="2" type="ORF">SPHA_38592</name>
</gene>
<name>A0A812CM54_ACAPH</name>
<keyword evidence="2" id="KW-0436">Ligase</keyword>
<accession>A0A812CM54</accession>